<dbReference type="GO" id="GO:0045145">
    <property type="term" value="F:single-stranded DNA 5'-3' DNA exonuclease activity"/>
    <property type="evidence" value="ECO:0007669"/>
    <property type="project" value="InterPro"/>
</dbReference>
<dbReference type="GO" id="GO:0005634">
    <property type="term" value="C:nucleus"/>
    <property type="evidence" value="ECO:0007669"/>
    <property type="project" value="TreeGrafter"/>
</dbReference>
<comment type="similarity">
    <text evidence="1">Belongs to the EXO5 family.</text>
</comment>
<gene>
    <name evidence="3" type="ORF">CYLTODRAFT_416925</name>
</gene>
<dbReference type="PANTHER" id="PTHR14464:SF4">
    <property type="entry name" value="EXONUCLEASE V"/>
    <property type="match status" value="1"/>
</dbReference>
<feature type="region of interest" description="Disordered" evidence="2">
    <location>
        <begin position="479"/>
        <end position="498"/>
    </location>
</feature>
<dbReference type="Proteomes" id="UP000054007">
    <property type="component" value="Unassembled WGS sequence"/>
</dbReference>
<dbReference type="GO" id="GO:0005739">
    <property type="term" value="C:mitochondrion"/>
    <property type="evidence" value="ECO:0007669"/>
    <property type="project" value="TreeGrafter"/>
</dbReference>
<dbReference type="GO" id="GO:0036297">
    <property type="term" value="P:interstrand cross-link repair"/>
    <property type="evidence" value="ECO:0007669"/>
    <property type="project" value="TreeGrafter"/>
</dbReference>
<organism evidence="3 4">
    <name type="scientific">Cylindrobasidium torrendii FP15055 ss-10</name>
    <dbReference type="NCBI Taxonomy" id="1314674"/>
    <lineage>
        <taxon>Eukaryota</taxon>
        <taxon>Fungi</taxon>
        <taxon>Dikarya</taxon>
        <taxon>Basidiomycota</taxon>
        <taxon>Agaricomycotina</taxon>
        <taxon>Agaricomycetes</taxon>
        <taxon>Agaricomycetidae</taxon>
        <taxon>Agaricales</taxon>
        <taxon>Marasmiineae</taxon>
        <taxon>Physalacriaceae</taxon>
        <taxon>Cylindrobasidium</taxon>
    </lineage>
</organism>
<protein>
    <recommendedName>
        <fullName evidence="5">Exonuclease V</fullName>
    </recommendedName>
</protein>
<feature type="compositionally biased region" description="Polar residues" evidence="2">
    <location>
        <begin position="323"/>
        <end position="339"/>
    </location>
</feature>
<evidence type="ECO:0000313" key="3">
    <source>
        <dbReference type="EMBL" id="KIY73547.1"/>
    </source>
</evidence>
<evidence type="ECO:0000313" key="4">
    <source>
        <dbReference type="Proteomes" id="UP000054007"/>
    </source>
</evidence>
<keyword evidence="4" id="KW-1185">Reference proteome</keyword>
<dbReference type="PANTHER" id="PTHR14464">
    <property type="entry name" value="EXONUCLEASE V"/>
    <property type="match status" value="1"/>
</dbReference>
<proteinExistence type="inferred from homology"/>
<dbReference type="OrthoDB" id="354769at2759"/>
<accession>A0A0D7BT03</accession>
<dbReference type="InterPro" id="IPR019190">
    <property type="entry name" value="EXOV"/>
</dbReference>
<feature type="region of interest" description="Disordered" evidence="2">
    <location>
        <begin position="254"/>
        <end position="351"/>
    </location>
</feature>
<dbReference type="AlphaFoldDB" id="A0A0D7BT03"/>
<feature type="compositionally biased region" description="Polar residues" evidence="2">
    <location>
        <begin position="306"/>
        <end position="316"/>
    </location>
</feature>
<reference evidence="3 4" key="1">
    <citation type="journal article" date="2015" name="Fungal Genet. Biol.">
        <title>Evolution of novel wood decay mechanisms in Agaricales revealed by the genome sequences of Fistulina hepatica and Cylindrobasidium torrendii.</title>
        <authorList>
            <person name="Floudas D."/>
            <person name="Held B.W."/>
            <person name="Riley R."/>
            <person name="Nagy L.G."/>
            <person name="Koehler G."/>
            <person name="Ransdell A.S."/>
            <person name="Younus H."/>
            <person name="Chow J."/>
            <person name="Chiniquy J."/>
            <person name="Lipzen A."/>
            <person name="Tritt A."/>
            <person name="Sun H."/>
            <person name="Haridas S."/>
            <person name="LaButti K."/>
            <person name="Ohm R.A."/>
            <person name="Kues U."/>
            <person name="Blanchette R.A."/>
            <person name="Grigoriev I.V."/>
            <person name="Minto R.E."/>
            <person name="Hibbett D.S."/>
        </authorList>
    </citation>
    <scope>NUCLEOTIDE SEQUENCE [LARGE SCALE GENOMIC DNA]</scope>
    <source>
        <strain evidence="3 4">FP15055 ss-10</strain>
    </source>
</reference>
<name>A0A0D7BT03_9AGAR</name>
<feature type="compositionally biased region" description="Basic and acidic residues" evidence="2">
    <location>
        <begin position="271"/>
        <end position="280"/>
    </location>
</feature>
<dbReference type="Pfam" id="PF09810">
    <property type="entry name" value="Exo5"/>
    <property type="match status" value="2"/>
</dbReference>
<feature type="compositionally biased region" description="Polar residues" evidence="2">
    <location>
        <begin position="283"/>
        <end position="298"/>
    </location>
</feature>
<sequence length="678" mass="74281">MESDTEFSDGGFAGLTEEDLELLDAVGATKPRSRTLSLGTEDFSDGGFDTLTEADLTLLDSASFSRASSSKTTLESLLMPAVVKVEYEGTPKPKPKPAPWKSAEPSPYERFRAFRHGLSVTDIVGPAWCEVQFEYGLYGMRNRKIEHRPAQFKSRTGKHIVIKQAVAVENDRVQKRGTAVHLKLERELKPVTIKLETLTSVDRWGSRIVNMISSLYALIIEGRTREMPVFGVIEGCVVTGIIDEVARVSLKARRAKEREVSETSTSLDGVEACRDNDLERPATLSTSKRTRSASPQSTPERKPKQSRPSLDTSSPGSVIIVESQPTSPARTPSLDSVLNSPIKVGGKSSKCPPLPKKPKYALKLVDTKTRKTASMPPEDQTIPAQIQLMIYHRLLSTLLARKQPFDFPTFWSVAEVDPTRPFSEVFLKDIYQISGIPDGRQLYNLNDLIALFGELVTDLDAKVDKELQIIYRKQPGAKSPATLESEGASPFADGPVASAFPTTNPSGLTVAASHGDLGDAPAASSGAGLADTTSIEELNASDDVVAQQMSLLAYWNRQLTDSNTTIATSRNGSGFVSDPSASGLGTTLAAPDIEPLISTPEMEEPLDRSIIGTKEFDIKKGFLNEYLKKTMGWWQGNRQAEGVSIEHVNRCHSCEYVDQCEWRATKAEEFASSRRQHK</sequence>
<dbReference type="EMBL" id="KN880435">
    <property type="protein sequence ID" value="KIY73547.1"/>
    <property type="molecule type" value="Genomic_DNA"/>
</dbReference>
<evidence type="ECO:0000256" key="2">
    <source>
        <dbReference type="SAM" id="MobiDB-lite"/>
    </source>
</evidence>
<evidence type="ECO:0008006" key="5">
    <source>
        <dbReference type="Google" id="ProtNLM"/>
    </source>
</evidence>
<evidence type="ECO:0000256" key="1">
    <source>
        <dbReference type="ARBA" id="ARBA00009797"/>
    </source>
</evidence>